<proteinExistence type="predicted"/>
<sequence length="178" mass="19602">MGEYAEASDLLDCAKSNYKGYALESRLHFKIHAAYTSISQSNYSEVNISCFISPSLAFLTAAPVAALECRKIAESRDKATLSDYEHFSSDVNIGIGAFNLMISQLPARVLKLLEFVGFSGNRSLGLSELRIGADKIHSLRGPLCSLILLGYNTMVTYILGKSCMVFGISAFEIYFWNK</sequence>
<evidence type="ECO:0000313" key="1">
    <source>
        <dbReference type="EMBL" id="KAF6037190.1"/>
    </source>
</evidence>
<protein>
    <submittedName>
        <fullName evidence="1">TTC39B</fullName>
    </submittedName>
</protein>
<dbReference type="EMBL" id="VXIV02000608">
    <property type="protein sequence ID" value="KAF6037190.1"/>
    <property type="molecule type" value="Genomic_DNA"/>
</dbReference>
<dbReference type="Pfam" id="PF10300">
    <property type="entry name" value="Iml2-TPR_39"/>
    <property type="match status" value="1"/>
</dbReference>
<evidence type="ECO:0000313" key="2">
    <source>
        <dbReference type="Proteomes" id="UP000593567"/>
    </source>
</evidence>
<name>A0A7J7KEW3_BUGNE</name>
<dbReference type="PANTHER" id="PTHR31859">
    <property type="entry name" value="TETRATRICOPEPTIDE REPEAT PROTEIN 39 FAMILY MEMBER"/>
    <property type="match status" value="1"/>
</dbReference>
<dbReference type="OrthoDB" id="6421628at2759"/>
<dbReference type="AlphaFoldDB" id="A0A7J7KEW3"/>
<accession>A0A7J7KEW3</accession>
<dbReference type="Proteomes" id="UP000593567">
    <property type="component" value="Unassembled WGS sequence"/>
</dbReference>
<reference evidence="1" key="1">
    <citation type="submission" date="2020-06" db="EMBL/GenBank/DDBJ databases">
        <title>Draft genome of Bugula neritina, a colonial animal packing powerful symbionts and potential medicines.</title>
        <authorList>
            <person name="Rayko M."/>
        </authorList>
    </citation>
    <scope>NUCLEOTIDE SEQUENCE [LARGE SCALE GENOMIC DNA]</scope>
    <source>
        <strain evidence="1">Kwan_BN1</strain>
    </source>
</reference>
<dbReference type="InterPro" id="IPR019412">
    <property type="entry name" value="IML2/TPR_39"/>
</dbReference>
<keyword evidence="2" id="KW-1185">Reference proteome</keyword>
<gene>
    <name evidence="1" type="ORF">EB796_004503</name>
</gene>
<comment type="caution">
    <text evidence="1">The sequence shown here is derived from an EMBL/GenBank/DDBJ whole genome shotgun (WGS) entry which is preliminary data.</text>
</comment>
<organism evidence="1 2">
    <name type="scientific">Bugula neritina</name>
    <name type="common">Brown bryozoan</name>
    <name type="synonym">Sertularia neritina</name>
    <dbReference type="NCBI Taxonomy" id="10212"/>
    <lineage>
        <taxon>Eukaryota</taxon>
        <taxon>Metazoa</taxon>
        <taxon>Spiralia</taxon>
        <taxon>Lophotrochozoa</taxon>
        <taxon>Bryozoa</taxon>
        <taxon>Gymnolaemata</taxon>
        <taxon>Cheilostomatida</taxon>
        <taxon>Flustrina</taxon>
        <taxon>Buguloidea</taxon>
        <taxon>Bugulidae</taxon>
        <taxon>Bugula</taxon>
    </lineage>
</organism>
<dbReference type="PANTHER" id="PTHR31859:SF9">
    <property type="entry name" value="TETRATRICOPEPTIDE REPEAT PROTEIN 39B"/>
    <property type="match status" value="1"/>
</dbReference>